<organism evidence="1 2">
    <name type="scientific">Electrophorus voltai</name>
    <dbReference type="NCBI Taxonomy" id="2609070"/>
    <lineage>
        <taxon>Eukaryota</taxon>
        <taxon>Metazoa</taxon>
        <taxon>Chordata</taxon>
        <taxon>Craniata</taxon>
        <taxon>Vertebrata</taxon>
        <taxon>Euteleostomi</taxon>
        <taxon>Actinopterygii</taxon>
        <taxon>Neopterygii</taxon>
        <taxon>Teleostei</taxon>
        <taxon>Ostariophysi</taxon>
        <taxon>Gymnotiformes</taxon>
        <taxon>Gymnotoidei</taxon>
        <taxon>Gymnotidae</taxon>
        <taxon>Electrophorus</taxon>
    </lineage>
</organism>
<dbReference type="EMBL" id="JAROKS010000003">
    <property type="protein sequence ID" value="KAK1805339.1"/>
    <property type="molecule type" value="Genomic_DNA"/>
</dbReference>
<protein>
    <submittedName>
        <fullName evidence="1">Uncharacterized protein</fullName>
    </submittedName>
</protein>
<dbReference type="Proteomes" id="UP001239994">
    <property type="component" value="Unassembled WGS sequence"/>
</dbReference>
<reference evidence="1" key="1">
    <citation type="submission" date="2023-03" db="EMBL/GenBank/DDBJ databases">
        <title>Electrophorus voltai genome.</title>
        <authorList>
            <person name="Bian C."/>
        </authorList>
    </citation>
    <scope>NUCLEOTIDE SEQUENCE</scope>
    <source>
        <strain evidence="1">CB-2022</strain>
        <tissue evidence="1">Muscle</tissue>
    </source>
</reference>
<evidence type="ECO:0000313" key="1">
    <source>
        <dbReference type="EMBL" id="KAK1805339.1"/>
    </source>
</evidence>
<proteinExistence type="predicted"/>
<name>A0AAD9E5L9_9TELE</name>
<comment type="caution">
    <text evidence="1">The sequence shown here is derived from an EMBL/GenBank/DDBJ whole genome shotgun (WGS) entry which is preliminary data.</text>
</comment>
<accession>A0AAD9E5L9</accession>
<dbReference type="AlphaFoldDB" id="A0AAD9E5L9"/>
<sequence>MNSLTRTQRVSETLGGGCSTGMKLTGCFHINSDCHSVTNPETANPLALWVNKHLIRIPVYFYDETPGSPHQYLWLSHKPPSLFLFLA</sequence>
<evidence type="ECO:0000313" key="2">
    <source>
        <dbReference type="Proteomes" id="UP001239994"/>
    </source>
</evidence>
<keyword evidence="2" id="KW-1185">Reference proteome</keyword>
<gene>
    <name evidence="1" type="ORF">P4O66_019676</name>
</gene>